<name>A0A1H2LBX6_9ACTN</name>
<evidence type="ECO:0000313" key="4">
    <source>
        <dbReference type="Proteomes" id="UP000182977"/>
    </source>
</evidence>
<proteinExistence type="predicted"/>
<dbReference type="RefSeq" id="WP_152690826.1">
    <property type="nucleotide sequence ID" value="NZ_KQ061238.1"/>
</dbReference>
<gene>
    <name evidence="3" type="ORF">SAMN04488563_5740</name>
</gene>
<feature type="compositionally biased region" description="Low complexity" evidence="1">
    <location>
        <begin position="40"/>
        <end position="60"/>
    </location>
</feature>
<keyword evidence="2" id="KW-1133">Transmembrane helix</keyword>
<feature type="transmembrane region" description="Helical" evidence="2">
    <location>
        <begin position="12"/>
        <end position="30"/>
    </location>
</feature>
<dbReference type="STRING" id="419479.SAMN04488563_5740"/>
<dbReference type="Proteomes" id="UP000182977">
    <property type="component" value="Chromosome I"/>
</dbReference>
<keyword evidence="2" id="KW-0812">Transmembrane</keyword>
<evidence type="ECO:0000256" key="1">
    <source>
        <dbReference type="SAM" id="MobiDB-lite"/>
    </source>
</evidence>
<dbReference type="AlphaFoldDB" id="A0A1H2LBX6"/>
<accession>A0A1H2LBX6</accession>
<evidence type="ECO:0000256" key="2">
    <source>
        <dbReference type="SAM" id="Phobius"/>
    </source>
</evidence>
<evidence type="ECO:0000313" key="3">
    <source>
        <dbReference type="EMBL" id="SDU78235.1"/>
    </source>
</evidence>
<dbReference type="EMBL" id="LT629791">
    <property type="protein sequence ID" value="SDU78235.1"/>
    <property type="molecule type" value="Genomic_DNA"/>
</dbReference>
<keyword evidence="4" id="KW-1185">Reference proteome</keyword>
<organism evidence="3 4">
    <name type="scientific">Jiangella alkaliphila</name>
    <dbReference type="NCBI Taxonomy" id="419479"/>
    <lineage>
        <taxon>Bacteria</taxon>
        <taxon>Bacillati</taxon>
        <taxon>Actinomycetota</taxon>
        <taxon>Actinomycetes</taxon>
        <taxon>Jiangellales</taxon>
        <taxon>Jiangellaceae</taxon>
        <taxon>Jiangella</taxon>
    </lineage>
</organism>
<feature type="region of interest" description="Disordered" evidence="1">
    <location>
        <begin position="32"/>
        <end position="60"/>
    </location>
</feature>
<reference evidence="4" key="1">
    <citation type="submission" date="2016-10" db="EMBL/GenBank/DDBJ databases">
        <authorList>
            <person name="Varghese N."/>
            <person name="Submissions S."/>
        </authorList>
    </citation>
    <scope>NUCLEOTIDE SEQUENCE [LARGE SCALE GENOMIC DNA]</scope>
    <source>
        <strain evidence="4">DSM 45079</strain>
    </source>
</reference>
<protein>
    <submittedName>
        <fullName evidence="3">Uncharacterized protein</fullName>
    </submittedName>
</protein>
<keyword evidence="2" id="KW-0472">Membrane</keyword>
<sequence length="60" mass="6227">MTESRSRTAHNLGWLFATAVVAVFAVGFQLNLPPGEQKDGAPPAAAEEQTEQTGTPGESG</sequence>